<dbReference type="NCBIfam" id="NF009807">
    <property type="entry name" value="PRK13291.1"/>
    <property type="match status" value="1"/>
</dbReference>
<keyword evidence="7" id="KW-0670">Pyruvate</keyword>
<dbReference type="RefSeq" id="WP_015236823.1">
    <property type="nucleotide sequence ID" value="NC_019793.1"/>
</dbReference>
<feature type="binding site" evidence="5">
    <location>
        <position position="65"/>
    </location>
    <ligand>
        <name>Zn(2+)</name>
        <dbReference type="ChEBI" id="CHEBI:29105"/>
    </ligand>
</feature>
<name>L0A510_DEIPD</name>
<dbReference type="InterPro" id="IPR024775">
    <property type="entry name" value="DinB-like"/>
</dbReference>
<dbReference type="HAMAP" id="MF_01256">
    <property type="entry name" value="YfiT_hydrol"/>
    <property type="match status" value="1"/>
</dbReference>
<evidence type="ECO:0000256" key="3">
    <source>
        <dbReference type="ARBA" id="ARBA00022801"/>
    </source>
</evidence>
<comment type="similarity">
    <text evidence="5">Belongs to the metal hydrolase YfiT family.</text>
</comment>
<proteinExistence type="inferred from homology"/>
<keyword evidence="4 5" id="KW-0862">Zinc</keyword>
<keyword evidence="1 5" id="KW-0963">Cytoplasm</keyword>
<dbReference type="Gene3D" id="1.20.120.450">
    <property type="entry name" value="dinb family like domain"/>
    <property type="match status" value="1"/>
</dbReference>
<evidence type="ECO:0000256" key="4">
    <source>
        <dbReference type="ARBA" id="ARBA00022833"/>
    </source>
</evidence>
<feature type="binding site" evidence="5">
    <location>
        <position position="161"/>
    </location>
    <ligand>
        <name>Zn(2+)</name>
        <dbReference type="ChEBI" id="CHEBI:29105"/>
    </ligand>
</feature>
<evidence type="ECO:0000256" key="2">
    <source>
        <dbReference type="ARBA" id="ARBA00022723"/>
    </source>
</evidence>
<dbReference type="SUPFAM" id="SSF109854">
    <property type="entry name" value="DinB/YfiT-like putative metalloenzymes"/>
    <property type="match status" value="1"/>
</dbReference>
<comment type="function">
    <text evidence="5">Possible metal-dependent hydrolase.</text>
</comment>
<gene>
    <name evidence="7" type="ordered locus">Deipe_3075</name>
</gene>
<dbReference type="HOGENOM" id="CLU_105789_1_0_0"/>
<dbReference type="eggNOG" id="COG2318">
    <property type="taxonomic scope" value="Bacteria"/>
</dbReference>
<feature type="domain" description="DinB-like" evidence="6">
    <location>
        <begin position="28"/>
        <end position="164"/>
    </location>
</feature>
<dbReference type="OrthoDB" id="9796039at2"/>
<dbReference type="GO" id="GO:0008270">
    <property type="term" value="F:zinc ion binding"/>
    <property type="evidence" value="ECO:0007669"/>
    <property type="project" value="UniProtKB-UniRule"/>
</dbReference>
<evidence type="ECO:0000313" key="7">
    <source>
        <dbReference type="EMBL" id="AFZ68524.1"/>
    </source>
</evidence>
<keyword evidence="8" id="KW-1185">Reference proteome</keyword>
<dbReference type="InterPro" id="IPR023774">
    <property type="entry name" value="Put_metal_dep_hydrolase_YfiT"/>
</dbReference>
<reference evidence="8" key="1">
    <citation type="submission" date="2012-03" db="EMBL/GenBank/DDBJ databases">
        <title>Complete sequence of chromosome of Deinococcus peraridilitoris DSM 19664.</title>
        <authorList>
            <person name="Lucas S."/>
            <person name="Copeland A."/>
            <person name="Lapidus A."/>
            <person name="Glavina del Rio T."/>
            <person name="Dalin E."/>
            <person name="Tice H."/>
            <person name="Bruce D."/>
            <person name="Goodwin L."/>
            <person name="Pitluck S."/>
            <person name="Peters L."/>
            <person name="Mikhailova N."/>
            <person name="Lu M."/>
            <person name="Kyrpides N."/>
            <person name="Mavromatis K."/>
            <person name="Ivanova N."/>
            <person name="Brettin T."/>
            <person name="Detter J.C."/>
            <person name="Han C."/>
            <person name="Larimer F."/>
            <person name="Land M."/>
            <person name="Hauser L."/>
            <person name="Markowitz V."/>
            <person name="Cheng J.-F."/>
            <person name="Hugenholtz P."/>
            <person name="Woyke T."/>
            <person name="Wu D."/>
            <person name="Pukall R."/>
            <person name="Steenblock K."/>
            <person name="Brambilla E."/>
            <person name="Klenk H.-P."/>
            <person name="Eisen J.A."/>
        </authorList>
    </citation>
    <scope>NUCLEOTIDE SEQUENCE [LARGE SCALE GENOMIC DNA]</scope>
    <source>
        <strain evidence="8">DSM 19664 / LMG 22246 / CIP 109416 / KR-200</strain>
    </source>
</reference>
<dbReference type="GO" id="GO:0016787">
    <property type="term" value="F:hydrolase activity"/>
    <property type="evidence" value="ECO:0007669"/>
    <property type="project" value="UniProtKB-UniRule"/>
</dbReference>
<protein>
    <recommendedName>
        <fullName evidence="5">Putative metal-dependent hydrolase Deipe_3075</fullName>
        <ecNumber evidence="5">3.-.-.-</ecNumber>
    </recommendedName>
</protein>
<dbReference type="STRING" id="937777.Deipe_3075"/>
<dbReference type="Proteomes" id="UP000010467">
    <property type="component" value="Chromosome"/>
</dbReference>
<dbReference type="Pfam" id="PF12867">
    <property type="entry name" value="DinB_2"/>
    <property type="match status" value="1"/>
</dbReference>
<dbReference type="InterPro" id="IPR034660">
    <property type="entry name" value="DinB/YfiT-like"/>
</dbReference>
<dbReference type="EMBL" id="CP003382">
    <property type="protein sequence ID" value="AFZ68524.1"/>
    <property type="molecule type" value="Genomic_DNA"/>
</dbReference>
<keyword evidence="2 5" id="KW-0479">Metal-binding</keyword>
<evidence type="ECO:0000259" key="6">
    <source>
        <dbReference type="Pfam" id="PF12867"/>
    </source>
</evidence>
<dbReference type="AlphaFoldDB" id="L0A510"/>
<comment type="subunit">
    <text evidence="5">Homodimer.</text>
</comment>
<feature type="binding site" evidence="5">
    <location>
        <position position="157"/>
    </location>
    <ligand>
        <name>Zn(2+)</name>
        <dbReference type="ChEBI" id="CHEBI:29105"/>
    </ligand>
</feature>
<dbReference type="KEGG" id="dpd:Deipe_3075"/>
<dbReference type="GO" id="GO:0005737">
    <property type="term" value="C:cytoplasm"/>
    <property type="evidence" value="ECO:0007669"/>
    <property type="project" value="UniProtKB-SubCell"/>
</dbReference>
<keyword evidence="7" id="KW-0413">Isomerase</keyword>
<dbReference type="GO" id="GO:0016853">
    <property type="term" value="F:isomerase activity"/>
    <property type="evidence" value="ECO:0007669"/>
    <property type="project" value="UniProtKB-KW"/>
</dbReference>
<evidence type="ECO:0000256" key="1">
    <source>
        <dbReference type="ARBA" id="ARBA00022490"/>
    </source>
</evidence>
<accession>L0A510</accession>
<dbReference type="EC" id="3.-.-.-" evidence="5"/>
<evidence type="ECO:0000256" key="5">
    <source>
        <dbReference type="HAMAP-Rule" id="MF_01256"/>
    </source>
</evidence>
<dbReference type="PATRIC" id="fig|937777.3.peg.3090"/>
<keyword evidence="3 5" id="KW-0378">Hydrolase</keyword>
<comment type="cofactor">
    <cofactor evidence="5">
        <name>Zn(2+)</name>
        <dbReference type="ChEBI" id="CHEBI:29105"/>
    </cofactor>
    <text evidence="5">Binds 1 zinc ion per subunit.</text>
</comment>
<sequence length="174" mass="19833">MTDERYPLGRFQPSLSYSPVQRSDLIGQLRELPAAFRAAVSGLSDEQLDTPYRTGGWTVRQLAHHLPDSHMNAYIRMKLALTETDPVIKPYDEVRWAELPDSRLPTEGSLRLLEALHERWVGLLSQLEEDAWSRHFVHPHQGEATTLAGALASYAWHGRHHLAHVTALRQSRGW</sequence>
<comment type="subcellular location">
    <subcellularLocation>
        <location evidence="5">Cytoplasm</location>
    </subcellularLocation>
</comment>
<organism evidence="7 8">
    <name type="scientific">Deinococcus peraridilitoris (strain DSM 19664 / LMG 22246 / CIP 109416 / KR-200)</name>
    <dbReference type="NCBI Taxonomy" id="937777"/>
    <lineage>
        <taxon>Bacteria</taxon>
        <taxon>Thermotogati</taxon>
        <taxon>Deinococcota</taxon>
        <taxon>Deinococci</taxon>
        <taxon>Deinococcales</taxon>
        <taxon>Deinococcaceae</taxon>
        <taxon>Deinococcus</taxon>
    </lineage>
</organism>
<evidence type="ECO:0000313" key="8">
    <source>
        <dbReference type="Proteomes" id="UP000010467"/>
    </source>
</evidence>